<protein>
    <submittedName>
        <fullName evidence="1">Uncharacterized protein</fullName>
    </submittedName>
</protein>
<sequence>MSYLFKVLLVAVLEINLRLSAIIIISFREFTVGLLEVLRFE</sequence>
<name>A0AAU9QT35_9VIBR</name>
<dbReference type="AlphaFoldDB" id="A0AAU9QT35"/>
<organism evidence="1 2">
    <name type="scientific">Vibrio jasicida</name>
    <dbReference type="NCBI Taxonomy" id="766224"/>
    <lineage>
        <taxon>Bacteria</taxon>
        <taxon>Pseudomonadati</taxon>
        <taxon>Pseudomonadota</taxon>
        <taxon>Gammaproteobacteria</taxon>
        <taxon>Vibrionales</taxon>
        <taxon>Vibrionaceae</taxon>
        <taxon>Vibrio</taxon>
    </lineage>
</organism>
<dbReference type="Proteomes" id="UP001295462">
    <property type="component" value="Unassembled WGS sequence"/>
</dbReference>
<reference evidence="1" key="1">
    <citation type="submission" date="2022-01" db="EMBL/GenBank/DDBJ databases">
        <authorList>
            <person name="Lagorce A."/>
        </authorList>
    </citation>
    <scope>NUCLEOTIDE SEQUENCE</scope>
    <source>
        <strain evidence="1">Th15_F1_A12</strain>
    </source>
</reference>
<accession>A0AAU9QT35</accession>
<comment type="caution">
    <text evidence="1">The sequence shown here is derived from an EMBL/GenBank/DDBJ whole genome shotgun (WGS) entry which is preliminary data.</text>
</comment>
<dbReference type="EMBL" id="CAKMUD010000094">
    <property type="protein sequence ID" value="CAH1599456.1"/>
    <property type="molecule type" value="Genomic_DNA"/>
</dbReference>
<evidence type="ECO:0000313" key="1">
    <source>
        <dbReference type="EMBL" id="CAH1599456.1"/>
    </source>
</evidence>
<proteinExistence type="predicted"/>
<evidence type="ECO:0000313" key="2">
    <source>
        <dbReference type="Proteomes" id="UP001295462"/>
    </source>
</evidence>
<gene>
    <name evidence="1" type="ORF">THF1A12_40149</name>
</gene>